<dbReference type="PANTHER" id="PTHR43359:SF1">
    <property type="entry name" value="FORMATE HYDROGENLYASE SUBUNIT 4-RELATED"/>
    <property type="match status" value="1"/>
</dbReference>
<keyword evidence="2 5" id="KW-0812">Transmembrane</keyword>
<dbReference type="EMBL" id="VUMH01000003">
    <property type="protein sequence ID" value="MSS27349.1"/>
    <property type="molecule type" value="Genomic_DNA"/>
</dbReference>
<evidence type="ECO:0000313" key="6">
    <source>
        <dbReference type="EMBL" id="MSS27349.1"/>
    </source>
</evidence>
<dbReference type="InterPro" id="IPR052561">
    <property type="entry name" value="ComplexI_Subunit1"/>
</dbReference>
<feature type="transmembrane region" description="Helical" evidence="5">
    <location>
        <begin position="133"/>
        <end position="155"/>
    </location>
</feature>
<feature type="transmembrane region" description="Helical" evidence="5">
    <location>
        <begin position="99"/>
        <end position="121"/>
    </location>
</feature>
<gene>
    <name evidence="6" type="ORF">FYJ44_04650</name>
</gene>
<evidence type="ECO:0000256" key="4">
    <source>
        <dbReference type="ARBA" id="ARBA00023136"/>
    </source>
</evidence>
<name>A0A6L5XJS0_9BACT</name>
<proteinExistence type="predicted"/>
<reference evidence="6 7" key="1">
    <citation type="submission" date="2019-09" db="EMBL/GenBank/DDBJ databases">
        <title>In-depth cultivation of the pig gut microbiome towards novel bacterial diversity and tailored functional studies.</title>
        <authorList>
            <person name="Wylensek D."/>
            <person name="Hitch T.C.A."/>
            <person name="Clavel T."/>
        </authorList>
    </citation>
    <scope>NUCLEOTIDE SEQUENCE [LARGE SCALE GENOMIC DNA]</scope>
    <source>
        <strain evidence="6 7">PG-178-WT-4</strain>
    </source>
</reference>
<dbReference type="GO" id="GO:0005886">
    <property type="term" value="C:plasma membrane"/>
    <property type="evidence" value="ECO:0007669"/>
    <property type="project" value="TreeGrafter"/>
</dbReference>
<feature type="transmembrane region" description="Helical" evidence="5">
    <location>
        <begin position="236"/>
        <end position="258"/>
    </location>
</feature>
<evidence type="ECO:0000256" key="3">
    <source>
        <dbReference type="ARBA" id="ARBA00022989"/>
    </source>
</evidence>
<evidence type="ECO:0000256" key="1">
    <source>
        <dbReference type="ARBA" id="ARBA00004141"/>
    </source>
</evidence>
<dbReference type="Proteomes" id="UP000477488">
    <property type="component" value="Unassembled WGS sequence"/>
</dbReference>
<feature type="transmembrane region" description="Helical" evidence="5">
    <location>
        <begin position="270"/>
        <end position="290"/>
    </location>
</feature>
<dbReference type="AlphaFoldDB" id="A0A6L5XJS0"/>
<dbReference type="PANTHER" id="PTHR43359">
    <property type="entry name" value="FORMATE HYDROGENLYASE SUBUNIT 4"/>
    <property type="match status" value="1"/>
</dbReference>
<dbReference type="Pfam" id="PF00146">
    <property type="entry name" value="NADHdh"/>
    <property type="match status" value="1"/>
</dbReference>
<evidence type="ECO:0000256" key="2">
    <source>
        <dbReference type="ARBA" id="ARBA00022692"/>
    </source>
</evidence>
<feature type="transmembrane region" description="Helical" evidence="5">
    <location>
        <begin position="296"/>
        <end position="315"/>
    </location>
</feature>
<keyword evidence="7" id="KW-1185">Reference proteome</keyword>
<protein>
    <submittedName>
        <fullName evidence="6">Hydrogenase</fullName>
    </submittedName>
</protein>
<keyword evidence="3 5" id="KW-1133">Transmembrane helix</keyword>
<accession>A0A6L5XJS0</accession>
<feature type="transmembrane region" description="Helical" evidence="5">
    <location>
        <begin position="6"/>
        <end position="26"/>
    </location>
</feature>
<dbReference type="RefSeq" id="WP_154509607.1">
    <property type="nucleotide sequence ID" value="NZ_VUMH01000003.1"/>
</dbReference>
<keyword evidence="4 5" id="KW-0472">Membrane</keyword>
<evidence type="ECO:0000256" key="5">
    <source>
        <dbReference type="SAM" id="Phobius"/>
    </source>
</evidence>
<evidence type="ECO:0000313" key="7">
    <source>
        <dbReference type="Proteomes" id="UP000477488"/>
    </source>
</evidence>
<comment type="caution">
    <text evidence="6">The sequence shown here is derived from an EMBL/GenBank/DDBJ whole genome shotgun (WGS) entry which is preliminary data.</text>
</comment>
<sequence length="318" mass="33387">MNQGTAFYLLQLFLALILAPLLPGIINRVKAKFAGRRGKPLLQTYYDLARLLRKSEVVGRTATWTFAAGPGVALAATLCALALLPLGGAASPLGFGGDFLLAAYLLGMGRFALVLAALDTGSSFEGMGASREAAFSALAEPVLFLAFLVLTSLSLDLGRHTGQGMEAAAFSLSAMFGGQAAGAWLAGRAELLLVPAVFFVLLLVENCRIPVDDPNTHLELTMIHEVMVLDHSGPNLAMIIYGAALKLWFFAALTAGLLTPPLPLWQRAGLCLLMILALAAAVGVVESVMARLRLTRVPHLLGGAAALASLALILTQVR</sequence>
<comment type="subcellular location">
    <subcellularLocation>
        <location evidence="1">Membrane</location>
        <topology evidence="1">Multi-pass membrane protein</topology>
    </subcellularLocation>
</comment>
<dbReference type="InterPro" id="IPR001694">
    <property type="entry name" value="NADH_UbQ_OxRdtase_su1/FPO"/>
</dbReference>
<organism evidence="6 7">
    <name type="scientific">Desulfovibrio porci</name>
    <dbReference type="NCBI Taxonomy" id="2605782"/>
    <lineage>
        <taxon>Bacteria</taxon>
        <taxon>Pseudomonadati</taxon>
        <taxon>Thermodesulfobacteriota</taxon>
        <taxon>Desulfovibrionia</taxon>
        <taxon>Desulfovibrionales</taxon>
        <taxon>Desulfovibrionaceae</taxon>
        <taxon>Desulfovibrio</taxon>
    </lineage>
</organism>
<feature type="transmembrane region" description="Helical" evidence="5">
    <location>
        <begin position="62"/>
        <end position="87"/>
    </location>
</feature>